<evidence type="ECO:0000256" key="23">
    <source>
        <dbReference type="ARBA" id="ARBA00034000"/>
    </source>
</evidence>
<evidence type="ECO:0000313" key="32">
    <source>
        <dbReference type="Proteomes" id="UP000241885"/>
    </source>
</evidence>
<comment type="similarity">
    <text evidence="3">In the C-terminal section; belongs to the transpeptidase family.</text>
</comment>
<evidence type="ECO:0000256" key="16">
    <source>
        <dbReference type="ARBA" id="ARBA00022968"/>
    </source>
</evidence>
<keyword evidence="14" id="KW-0378">Hydrolase</keyword>
<keyword evidence="12 31" id="KW-0808">Transferase</keyword>
<dbReference type="Pfam" id="PF00912">
    <property type="entry name" value="Transgly"/>
    <property type="match status" value="1"/>
</dbReference>
<name>A0A2R4BKN3_THAAR</name>
<dbReference type="OrthoDB" id="9766909at2"/>
<protein>
    <recommendedName>
        <fullName evidence="6">Penicillin-binding protein 1A</fullName>
        <ecNumber evidence="24">2.4.99.28</ecNumber>
        <ecNumber evidence="5">3.4.16.4</ecNumber>
    </recommendedName>
</protein>
<dbReference type="GO" id="GO:0005886">
    <property type="term" value="C:plasma membrane"/>
    <property type="evidence" value="ECO:0007669"/>
    <property type="project" value="UniProtKB-SubCell"/>
</dbReference>
<comment type="pathway">
    <text evidence="2">Cell wall biogenesis; peptidoglycan biosynthesis.</text>
</comment>
<keyword evidence="18" id="KW-1133">Transmembrane helix</keyword>
<keyword evidence="7" id="KW-1003">Cell membrane</keyword>
<keyword evidence="15" id="KW-0133">Cell shape</keyword>
<evidence type="ECO:0000256" key="3">
    <source>
        <dbReference type="ARBA" id="ARBA00007090"/>
    </source>
</evidence>
<gene>
    <name evidence="31" type="ORF">Tharo_0822</name>
</gene>
<evidence type="ECO:0000256" key="20">
    <source>
        <dbReference type="ARBA" id="ARBA00023251"/>
    </source>
</evidence>
<feature type="domain" description="Glycosyl transferase family 51" evidence="29">
    <location>
        <begin position="55"/>
        <end position="229"/>
    </location>
</feature>
<dbReference type="EC" id="3.4.16.4" evidence="5"/>
<dbReference type="RefSeq" id="WP_107220101.1">
    <property type="nucleotide sequence ID" value="NZ_CP028339.1"/>
</dbReference>
<evidence type="ECO:0000256" key="26">
    <source>
        <dbReference type="ARBA" id="ARBA00060592"/>
    </source>
</evidence>
<evidence type="ECO:0000256" key="2">
    <source>
        <dbReference type="ARBA" id="ARBA00004752"/>
    </source>
</evidence>
<dbReference type="GO" id="GO:0071555">
    <property type="term" value="P:cell wall organization"/>
    <property type="evidence" value="ECO:0007669"/>
    <property type="project" value="UniProtKB-KW"/>
</dbReference>
<accession>A0A2R4BKN3</accession>
<evidence type="ECO:0000256" key="25">
    <source>
        <dbReference type="ARBA" id="ARBA00049902"/>
    </source>
</evidence>
<evidence type="ECO:0000256" key="13">
    <source>
        <dbReference type="ARBA" id="ARBA00022692"/>
    </source>
</evidence>
<dbReference type="GO" id="GO:0009252">
    <property type="term" value="P:peptidoglycan biosynthetic process"/>
    <property type="evidence" value="ECO:0007669"/>
    <property type="project" value="UniProtKB-UniPathway"/>
</dbReference>
<evidence type="ECO:0000256" key="22">
    <source>
        <dbReference type="ARBA" id="ARBA00023316"/>
    </source>
</evidence>
<evidence type="ECO:0000256" key="17">
    <source>
        <dbReference type="ARBA" id="ARBA00022984"/>
    </source>
</evidence>
<dbReference type="GO" id="GO:0009002">
    <property type="term" value="F:serine-type D-Ala-D-Ala carboxypeptidase activity"/>
    <property type="evidence" value="ECO:0007669"/>
    <property type="project" value="UniProtKB-EC"/>
</dbReference>
<keyword evidence="20" id="KW-0046">Antibiotic resistance</keyword>
<dbReference type="InterPro" id="IPR012338">
    <property type="entry name" value="Beta-lactam/transpept-like"/>
</dbReference>
<keyword evidence="19" id="KW-0472">Membrane</keyword>
<evidence type="ECO:0000256" key="18">
    <source>
        <dbReference type="ARBA" id="ARBA00022989"/>
    </source>
</evidence>
<dbReference type="GO" id="GO:0030288">
    <property type="term" value="C:outer membrane-bounded periplasmic space"/>
    <property type="evidence" value="ECO:0007669"/>
    <property type="project" value="TreeGrafter"/>
</dbReference>
<keyword evidence="21" id="KW-0511">Multifunctional enzyme</keyword>
<dbReference type="Proteomes" id="UP000241885">
    <property type="component" value="Chromosome"/>
</dbReference>
<evidence type="ECO:0000256" key="21">
    <source>
        <dbReference type="ARBA" id="ARBA00023268"/>
    </source>
</evidence>
<dbReference type="EMBL" id="CP028339">
    <property type="protein sequence ID" value="AVR87764.1"/>
    <property type="molecule type" value="Genomic_DNA"/>
</dbReference>
<evidence type="ECO:0000256" key="8">
    <source>
        <dbReference type="ARBA" id="ARBA00022519"/>
    </source>
</evidence>
<evidence type="ECO:0000259" key="29">
    <source>
        <dbReference type="Pfam" id="PF00912"/>
    </source>
</evidence>
<comment type="subcellular location">
    <subcellularLocation>
        <location evidence="1">Cell inner membrane</location>
        <topology evidence="1">Single-pass type II membrane protein</topology>
    </subcellularLocation>
</comment>
<dbReference type="GO" id="GO:0008360">
    <property type="term" value="P:regulation of cell shape"/>
    <property type="evidence" value="ECO:0007669"/>
    <property type="project" value="UniProtKB-KW"/>
</dbReference>
<dbReference type="GO" id="GO:0046677">
    <property type="term" value="P:response to antibiotic"/>
    <property type="evidence" value="ECO:0007669"/>
    <property type="project" value="UniProtKB-KW"/>
</dbReference>
<evidence type="ECO:0000256" key="11">
    <source>
        <dbReference type="ARBA" id="ARBA00022676"/>
    </source>
</evidence>
<evidence type="ECO:0000256" key="15">
    <source>
        <dbReference type="ARBA" id="ARBA00022960"/>
    </source>
</evidence>
<dbReference type="NCBIfam" id="TIGR02074">
    <property type="entry name" value="PBP_1a_fam"/>
    <property type="match status" value="1"/>
</dbReference>
<evidence type="ECO:0000256" key="4">
    <source>
        <dbReference type="ARBA" id="ARBA00007739"/>
    </source>
</evidence>
<proteinExistence type="inferred from homology"/>
<keyword evidence="22" id="KW-0961">Cell wall biogenesis/degradation</keyword>
<evidence type="ECO:0000256" key="14">
    <source>
        <dbReference type="ARBA" id="ARBA00022801"/>
    </source>
</evidence>
<dbReference type="GO" id="GO:0008955">
    <property type="term" value="F:peptidoglycan glycosyltransferase activity"/>
    <property type="evidence" value="ECO:0007669"/>
    <property type="project" value="UniProtKB-EC"/>
</dbReference>
<dbReference type="InterPro" id="IPR001264">
    <property type="entry name" value="Glyco_trans_51"/>
</dbReference>
<dbReference type="PANTHER" id="PTHR32282">
    <property type="entry name" value="BINDING PROTEIN TRANSPEPTIDASE, PUTATIVE-RELATED"/>
    <property type="match status" value="1"/>
</dbReference>
<sequence length="812" mass="89771">MRWVLYPVGALFALIILGLATLTAMALFAWPNLPALDTLTDYRPRIPLRVYTADGHLLGEFGEERRDVVRIAEVPSVLKHAILAAEDERFYEHPGIDLMGLVRAALANLSSGGRSQGASTITMQVARNFFLTREKTYNRKLYEILLALKIEQNLSKDQILELYINQIYLGQRAYGFAVAARAYYGKRLDELTLPEAAMLAGLPKAPSAFNPVVNPARAAVRQQYVLRRMLETGLIDPSQYEHALTFATPKQGQRDSAAVRRQQDLFVAGGEHVAEMARQIAVEQFGEQAYELGIRIVTTVTHKDQEAAYAALRKGVLDYDRRHGYRGPEAFVDLAANETSAERFDELLGDTSDHGDLLAALVLKASPKEVTVYRRGREFRIEGKGLRFAAPMLADKAPQSRRIRRGAIVRLRDAGKGEWELTQLPEVQAALVSLDPHSGAVRALVGGFDFDRTKFNHVTQALRQPGSSFKPFIFSAALERHFGPGDVLADEPLYYPAGVTGSQDWEPKNYDGKYAGPMTLREALTRSKNMVSIRLLERITPEYARDYITRFGFDAARHPPYLTMALGAGTATPWEMAAGYAVFANGGYRIEPYVVKEIYDNEGRLIARIDPPVAGRSAPRVIDARNAWLMDSMMRDTVQHGTATRARSLKRGDLAGKTGTTNDYVDAWFCGYHPELVAVAWVGHSQPRNLGRGETGGAAALPIWIDYMGSALEGVPEVQRPRPDGLVLVDNGLHSGQDYHYAEYTPPEPAPAPSWLEQLFAGDKPRQVIHAPMEAPEEAIPALPPAAAAHSLPRPAQAPAPVEERAPVPIRR</sequence>
<evidence type="ECO:0000259" key="30">
    <source>
        <dbReference type="Pfam" id="PF17092"/>
    </source>
</evidence>
<evidence type="ECO:0000256" key="24">
    <source>
        <dbReference type="ARBA" id="ARBA00044770"/>
    </source>
</evidence>
<dbReference type="InterPro" id="IPR050396">
    <property type="entry name" value="Glycosyltr_51/Transpeptidase"/>
</dbReference>
<evidence type="ECO:0000256" key="1">
    <source>
        <dbReference type="ARBA" id="ARBA00004249"/>
    </source>
</evidence>
<dbReference type="Gene3D" id="1.10.3810.10">
    <property type="entry name" value="Biosynthetic peptidoglycan transglycosylase-like"/>
    <property type="match status" value="1"/>
</dbReference>
<dbReference type="SUPFAM" id="SSF56601">
    <property type="entry name" value="beta-lactamase/transpeptidase-like"/>
    <property type="match status" value="1"/>
</dbReference>
<feature type="domain" description="Penicillin-binding protein transpeptidase" evidence="28">
    <location>
        <begin position="431"/>
        <end position="675"/>
    </location>
</feature>
<dbReference type="InterPro" id="IPR036950">
    <property type="entry name" value="PBP_transglycosylase"/>
</dbReference>
<keyword evidence="16" id="KW-0735">Signal-anchor</keyword>
<evidence type="ECO:0000313" key="31">
    <source>
        <dbReference type="EMBL" id="AVR87764.1"/>
    </source>
</evidence>
<dbReference type="AlphaFoldDB" id="A0A2R4BKN3"/>
<keyword evidence="10" id="KW-0645">Protease</keyword>
<evidence type="ECO:0000256" key="9">
    <source>
        <dbReference type="ARBA" id="ARBA00022645"/>
    </source>
</evidence>
<comment type="similarity">
    <text evidence="4">In the N-terminal section; belongs to the glycosyltransferase 51 family.</text>
</comment>
<keyword evidence="8" id="KW-0997">Cell inner membrane</keyword>
<keyword evidence="11 31" id="KW-0328">Glycosyltransferase</keyword>
<dbReference type="FunFam" id="1.10.3810.10:FF:000003">
    <property type="entry name" value="Penicillin-binding protein 1a"/>
    <property type="match status" value="1"/>
</dbReference>
<dbReference type="Pfam" id="PF17092">
    <property type="entry name" value="PCB_OB"/>
    <property type="match status" value="1"/>
</dbReference>
<dbReference type="GO" id="GO:0008658">
    <property type="term" value="F:penicillin binding"/>
    <property type="evidence" value="ECO:0007669"/>
    <property type="project" value="InterPro"/>
</dbReference>
<evidence type="ECO:0000256" key="12">
    <source>
        <dbReference type="ARBA" id="ARBA00022679"/>
    </source>
</evidence>
<dbReference type="InterPro" id="IPR001460">
    <property type="entry name" value="PCN-bd_Tpept"/>
</dbReference>
<evidence type="ECO:0000256" key="7">
    <source>
        <dbReference type="ARBA" id="ARBA00022475"/>
    </source>
</evidence>
<dbReference type="PANTHER" id="PTHR32282:SF27">
    <property type="entry name" value="PENICILLIN-BINDING PROTEIN 1A"/>
    <property type="match status" value="1"/>
</dbReference>
<comment type="pathway">
    <text evidence="26">Glycan biosynthesis.</text>
</comment>
<dbReference type="GO" id="GO:0006508">
    <property type="term" value="P:proteolysis"/>
    <property type="evidence" value="ECO:0007669"/>
    <property type="project" value="UniProtKB-KW"/>
</dbReference>
<keyword evidence="9" id="KW-0121">Carboxypeptidase</keyword>
<dbReference type="Pfam" id="PF00905">
    <property type="entry name" value="Transpeptidase"/>
    <property type="match status" value="1"/>
</dbReference>
<dbReference type="KEGG" id="tak:Tharo_0822"/>
<keyword evidence="17" id="KW-0573">Peptidoglycan synthesis</keyword>
<evidence type="ECO:0000256" key="5">
    <source>
        <dbReference type="ARBA" id="ARBA00012448"/>
    </source>
</evidence>
<dbReference type="Gene3D" id="3.40.710.10">
    <property type="entry name" value="DD-peptidase/beta-lactamase superfamily"/>
    <property type="match status" value="2"/>
</dbReference>
<keyword evidence="32" id="KW-1185">Reference proteome</keyword>
<evidence type="ECO:0000259" key="28">
    <source>
        <dbReference type="Pfam" id="PF00905"/>
    </source>
</evidence>
<keyword evidence="13" id="KW-0812">Transmembrane</keyword>
<dbReference type="InterPro" id="IPR023346">
    <property type="entry name" value="Lysozyme-like_dom_sf"/>
</dbReference>
<feature type="domain" description="Penicillin-binding protein OB-like" evidence="30">
    <location>
        <begin position="325"/>
        <end position="427"/>
    </location>
</feature>
<dbReference type="UniPathway" id="UPA00219"/>
<evidence type="ECO:0000256" key="10">
    <source>
        <dbReference type="ARBA" id="ARBA00022670"/>
    </source>
</evidence>
<comment type="catalytic activity">
    <reaction evidence="23">
        <text>Preferential cleavage: (Ac)2-L-Lys-D-Ala-|-D-Ala. Also transpeptidation of peptidyl-alanyl moieties that are N-acyl substituents of D-alanine.</text>
        <dbReference type="EC" id="3.4.16.4"/>
    </reaction>
</comment>
<organism evidence="31 32">
    <name type="scientific">Thauera aromatica K172</name>
    <dbReference type="NCBI Taxonomy" id="44139"/>
    <lineage>
        <taxon>Bacteria</taxon>
        <taxon>Pseudomonadati</taxon>
        <taxon>Pseudomonadota</taxon>
        <taxon>Betaproteobacteria</taxon>
        <taxon>Rhodocyclales</taxon>
        <taxon>Zoogloeaceae</taxon>
        <taxon>Thauera</taxon>
    </lineage>
</organism>
<evidence type="ECO:0000256" key="6">
    <source>
        <dbReference type="ARBA" id="ARBA00018638"/>
    </source>
</evidence>
<feature type="region of interest" description="Disordered" evidence="27">
    <location>
        <begin position="777"/>
        <end position="812"/>
    </location>
</feature>
<evidence type="ECO:0000256" key="27">
    <source>
        <dbReference type="SAM" id="MobiDB-lite"/>
    </source>
</evidence>
<dbReference type="SUPFAM" id="SSF53955">
    <property type="entry name" value="Lysozyme-like"/>
    <property type="match status" value="1"/>
</dbReference>
<reference evidence="31 32" key="1">
    <citation type="submission" date="2018-03" db="EMBL/GenBank/DDBJ databases">
        <title>Complete genome sequence of Thauera aromatica, a model organism for studying aromatic compound degradation under denitrifying conditions.</title>
        <authorList>
            <person name="Lo H.-Y."/>
            <person name="Goris T."/>
            <person name="Boll M."/>
            <person name="Mueller J.A."/>
        </authorList>
    </citation>
    <scope>NUCLEOTIDE SEQUENCE [LARGE SCALE GENOMIC DNA]</scope>
    <source>
        <strain evidence="31 32">K172</strain>
    </source>
</reference>
<dbReference type="EC" id="2.4.99.28" evidence="24"/>
<dbReference type="InterPro" id="IPR031376">
    <property type="entry name" value="PCB_OB"/>
</dbReference>
<evidence type="ECO:0000256" key="19">
    <source>
        <dbReference type="ARBA" id="ARBA00023136"/>
    </source>
</evidence>
<comment type="catalytic activity">
    <reaction evidence="25">
        <text>[GlcNAc-(1-&gt;4)-Mur2Ac(oyl-L-Ala-gamma-D-Glu-L-Lys-D-Ala-D-Ala)](n)-di-trans,octa-cis-undecaprenyl diphosphate + beta-D-GlcNAc-(1-&gt;4)-Mur2Ac(oyl-L-Ala-gamma-D-Glu-L-Lys-D-Ala-D-Ala)-di-trans,octa-cis-undecaprenyl diphosphate = [GlcNAc-(1-&gt;4)-Mur2Ac(oyl-L-Ala-gamma-D-Glu-L-Lys-D-Ala-D-Ala)](n+1)-di-trans,octa-cis-undecaprenyl diphosphate + di-trans,octa-cis-undecaprenyl diphosphate + H(+)</text>
        <dbReference type="Rhea" id="RHEA:23708"/>
        <dbReference type="Rhea" id="RHEA-COMP:9602"/>
        <dbReference type="Rhea" id="RHEA-COMP:9603"/>
        <dbReference type="ChEBI" id="CHEBI:15378"/>
        <dbReference type="ChEBI" id="CHEBI:58405"/>
        <dbReference type="ChEBI" id="CHEBI:60033"/>
        <dbReference type="ChEBI" id="CHEBI:78435"/>
        <dbReference type="EC" id="2.4.99.28"/>
    </reaction>
</comment>